<name>A0A852YTX4_9ACTN</name>
<sequence>MTWPDRQTRQRQRREGCLATKTVKRQHVANPPWELTSLPRSSALGHVSATTQPCPVTGELLNFFYDPAELFASTAPYDARYRPG</sequence>
<reference evidence="1 2" key="1">
    <citation type="submission" date="2020-07" db="EMBL/GenBank/DDBJ databases">
        <title>Genomic Encyclopedia of Type Strains, Phase III (KMG-III): the genomes of soil and plant-associated and newly described type strains.</title>
        <authorList>
            <person name="Whitman W."/>
        </authorList>
    </citation>
    <scope>NUCLEOTIDE SEQUENCE [LARGE SCALE GENOMIC DNA]</scope>
    <source>
        <strain evidence="1 2">CECT 8576</strain>
    </source>
</reference>
<protein>
    <submittedName>
        <fullName evidence="1">Uncharacterized protein</fullName>
    </submittedName>
</protein>
<accession>A0A852YTX4</accession>
<comment type="caution">
    <text evidence="1">The sequence shown here is derived from an EMBL/GenBank/DDBJ whole genome shotgun (WGS) entry which is preliminary data.</text>
</comment>
<keyword evidence="2" id="KW-1185">Reference proteome</keyword>
<dbReference type="AlphaFoldDB" id="A0A852YTX4"/>
<dbReference type="Proteomes" id="UP000548304">
    <property type="component" value="Unassembled WGS sequence"/>
</dbReference>
<proteinExistence type="predicted"/>
<evidence type="ECO:0000313" key="1">
    <source>
        <dbReference type="EMBL" id="NYH77182.1"/>
    </source>
</evidence>
<evidence type="ECO:0000313" key="2">
    <source>
        <dbReference type="Proteomes" id="UP000548304"/>
    </source>
</evidence>
<gene>
    <name evidence="1" type="ORF">FHR84_000496</name>
</gene>
<dbReference type="EMBL" id="JACBYW010000001">
    <property type="protein sequence ID" value="NYH77182.1"/>
    <property type="molecule type" value="Genomic_DNA"/>
</dbReference>
<organism evidence="1 2">
    <name type="scientific">Actinopolyspora biskrensis</name>
    <dbReference type="NCBI Taxonomy" id="1470178"/>
    <lineage>
        <taxon>Bacteria</taxon>
        <taxon>Bacillati</taxon>
        <taxon>Actinomycetota</taxon>
        <taxon>Actinomycetes</taxon>
        <taxon>Actinopolysporales</taxon>
        <taxon>Actinopolysporaceae</taxon>
        <taxon>Actinopolyspora</taxon>
    </lineage>
</organism>